<dbReference type="AlphaFoldDB" id="D8M0K6"/>
<name>D8M0K6_BLAHO</name>
<sequence length="232" mass="26209">MEYNIWELPSDFKEIAKEFANIKSDIKRVKVLIYVISLENMYTKYNGFQAPNLSGLSDLLQLLREAKDLHLSVFFHRSDISPTSEQQDFQRSVQTMIAEQLSDLDMGITTSFYRTSIYDNSIFDGVSKCVQRILPRRTNVQNLLNSLSQSCGMSKVYLFDTFSKLCIAMDSTPNESSLYELCSDSIDVVLELVGIYSRSDGAATTSLTSSDPLKLEDEVGRELKEPTVASIM</sequence>
<proteinExistence type="inferred from homology"/>
<dbReference type="GO" id="GO:1904263">
    <property type="term" value="P:positive regulation of TORC1 signaling"/>
    <property type="evidence" value="ECO:0007669"/>
    <property type="project" value="TreeGrafter"/>
</dbReference>
<dbReference type="Gene3D" id="3.40.50.300">
    <property type="entry name" value="P-loop containing nucleotide triphosphate hydrolases"/>
    <property type="match status" value="1"/>
</dbReference>
<evidence type="ECO:0000313" key="5">
    <source>
        <dbReference type="Proteomes" id="UP000008312"/>
    </source>
</evidence>
<dbReference type="Proteomes" id="UP000008312">
    <property type="component" value="Unassembled WGS sequence"/>
</dbReference>
<dbReference type="Pfam" id="PF04670">
    <property type="entry name" value="Gtr1_RagA"/>
    <property type="match status" value="1"/>
</dbReference>
<dbReference type="InParanoid" id="D8M0K6"/>
<dbReference type="GeneID" id="24918969"/>
<keyword evidence="2" id="KW-0547">Nucleotide-binding</keyword>
<reference evidence="4" key="1">
    <citation type="submission" date="2010-02" db="EMBL/GenBank/DDBJ databases">
        <title>Sequencing and annotation of the Blastocystis hominis genome.</title>
        <authorList>
            <person name="Wincker P."/>
        </authorList>
    </citation>
    <scope>NUCLEOTIDE SEQUENCE</scope>
    <source>
        <strain evidence="4">Singapore isolate B</strain>
    </source>
</reference>
<dbReference type="InterPro" id="IPR006762">
    <property type="entry name" value="Gtr1_RagA"/>
</dbReference>
<dbReference type="PANTHER" id="PTHR11259:SF2">
    <property type="entry name" value="GH16429P"/>
    <property type="match status" value="1"/>
</dbReference>
<dbReference type="GO" id="GO:0005764">
    <property type="term" value="C:lysosome"/>
    <property type="evidence" value="ECO:0007669"/>
    <property type="project" value="TreeGrafter"/>
</dbReference>
<dbReference type="GO" id="GO:0005525">
    <property type="term" value="F:GTP binding"/>
    <property type="evidence" value="ECO:0007669"/>
    <property type="project" value="UniProtKB-KW"/>
</dbReference>
<gene>
    <name evidence="4" type="ORF">GSBLH_T00001738001</name>
</gene>
<evidence type="ECO:0000313" key="4">
    <source>
        <dbReference type="EMBL" id="CBK21595.2"/>
    </source>
</evidence>
<dbReference type="GO" id="GO:0010507">
    <property type="term" value="P:negative regulation of autophagy"/>
    <property type="evidence" value="ECO:0007669"/>
    <property type="project" value="TreeGrafter"/>
</dbReference>
<dbReference type="PANTHER" id="PTHR11259">
    <property type="entry name" value="RAS-RELATED GTP BINDING RAG/GTR YEAST"/>
    <property type="match status" value="1"/>
</dbReference>
<protein>
    <submittedName>
        <fullName evidence="4">Uncharacterized protein</fullName>
    </submittedName>
</protein>
<organism evidence="4">
    <name type="scientific">Blastocystis hominis</name>
    <dbReference type="NCBI Taxonomy" id="12968"/>
    <lineage>
        <taxon>Eukaryota</taxon>
        <taxon>Sar</taxon>
        <taxon>Stramenopiles</taxon>
        <taxon>Bigyra</taxon>
        <taxon>Opalozoa</taxon>
        <taxon>Opalinata</taxon>
        <taxon>Blastocystidae</taxon>
        <taxon>Blastocystis</taxon>
    </lineage>
</organism>
<evidence type="ECO:0000256" key="3">
    <source>
        <dbReference type="ARBA" id="ARBA00023134"/>
    </source>
</evidence>
<comment type="similarity">
    <text evidence="1">Belongs to the GTR/RAG GTP-binding protein family.</text>
</comment>
<dbReference type="RefSeq" id="XP_012895643.1">
    <property type="nucleotide sequence ID" value="XM_013040189.1"/>
</dbReference>
<dbReference type="GO" id="GO:0003924">
    <property type="term" value="F:GTPase activity"/>
    <property type="evidence" value="ECO:0007669"/>
    <property type="project" value="TreeGrafter"/>
</dbReference>
<dbReference type="OrthoDB" id="26136at2759"/>
<dbReference type="InterPro" id="IPR027417">
    <property type="entry name" value="P-loop_NTPase"/>
</dbReference>
<dbReference type="EMBL" id="FN668643">
    <property type="protein sequence ID" value="CBK21595.2"/>
    <property type="molecule type" value="Genomic_DNA"/>
</dbReference>
<dbReference type="GO" id="GO:0005634">
    <property type="term" value="C:nucleus"/>
    <property type="evidence" value="ECO:0007669"/>
    <property type="project" value="TreeGrafter"/>
</dbReference>
<accession>D8M0K6</accession>
<dbReference type="GO" id="GO:0009267">
    <property type="term" value="P:cellular response to starvation"/>
    <property type="evidence" value="ECO:0007669"/>
    <property type="project" value="TreeGrafter"/>
</dbReference>
<evidence type="ECO:0000256" key="2">
    <source>
        <dbReference type="ARBA" id="ARBA00022741"/>
    </source>
</evidence>
<dbReference type="Gene3D" id="3.30.450.190">
    <property type="match status" value="1"/>
</dbReference>
<dbReference type="GO" id="GO:1990131">
    <property type="term" value="C:Gtr1-Gtr2 GTPase complex"/>
    <property type="evidence" value="ECO:0007669"/>
    <property type="project" value="TreeGrafter"/>
</dbReference>
<evidence type="ECO:0000256" key="1">
    <source>
        <dbReference type="ARBA" id="ARBA00007756"/>
    </source>
</evidence>
<keyword evidence="3" id="KW-0342">GTP-binding</keyword>
<keyword evidence="5" id="KW-1185">Reference proteome</keyword>